<gene>
    <name evidence="3" type="primary">cobB</name>
    <name evidence="6" type="ORF">F7D14_09735</name>
</gene>
<evidence type="ECO:0000256" key="2">
    <source>
        <dbReference type="ARBA" id="ARBA00023027"/>
    </source>
</evidence>
<evidence type="ECO:0000259" key="5">
    <source>
        <dbReference type="PROSITE" id="PS50305"/>
    </source>
</evidence>
<dbReference type="RefSeq" id="WP_016917776.1">
    <property type="nucleotide sequence ID" value="NZ_CP044331.1"/>
</dbReference>
<dbReference type="PROSITE" id="PS50305">
    <property type="entry name" value="SIRTUIN"/>
    <property type="match status" value="1"/>
</dbReference>
<feature type="binding site" evidence="3">
    <location>
        <position position="57"/>
    </location>
    <ligand>
        <name>substrate</name>
    </ligand>
</feature>
<keyword evidence="3" id="KW-0963">Cytoplasm</keyword>
<dbReference type="CDD" id="cd01412">
    <property type="entry name" value="SIRT5_Af1_CobB"/>
    <property type="match status" value="1"/>
</dbReference>
<feature type="binding site" evidence="3">
    <location>
        <begin position="92"/>
        <end position="95"/>
    </location>
    <ligand>
        <name>NAD(+)</name>
        <dbReference type="ChEBI" id="CHEBI:57540"/>
    </ligand>
</feature>
<comment type="function">
    <text evidence="3">NAD-dependent lysine deacetylase and desuccinylase that specifically removes acetyl and succinyl groups on target proteins. Modulates the activities of several proteins which are inactive in their acylated form.</text>
</comment>
<comment type="similarity">
    <text evidence="3">Belongs to the sirtuin family. Class III subfamily.</text>
</comment>
<evidence type="ECO:0000256" key="3">
    <source>
        <dbReference type="HAMAP-Rule" id="MF_01121"/>
    </source>
</evidence>
<comment type="catalytic activity">
    <reaction evidence="3">
        <text>N(6)-succinyl-L-lysyl-[protein] + NAD(+) + H2O = 2''-O-succinyl-ADP-D-ribose + nicotinamide + L-lysyl-[protein]</text>
        <dbReference type="Rhea" id="RHEA:47668"/>
        <dbReference type="Rhea" id="RHEA-COMP:9752"/>
        <dbReference type="Rhea" id="RHEA-COMP:11877"/>
        <dbReference type="ChEBI" id="CHEBI:15377"/>
        <dbReference type="ChEBI" id="CHEBI:17154"/>
        <dbReference type="ChEBI" id="CHEBI:29969"/>
        <dbReference type="ChEBI" id="CHEBI:57540"/>
        <dbReference type="ChEBI" id="CHEBI:87830"/>
        <dbReference type="ChEBI" id="CHEBI:87832"/>
    </reaction>
</comment>
<dbReference type="InterPro" id="IPR027546">
    <property type="entry name" value="Sirtuin_class_III"/>
</dbReference>
<dbReference type="GO" id="GO:0036055">
    <property type="term" value="F:protein-succinyllysine desuccinylase activity"/>
    <property type="evidence" value="ECO:0007669"/>
    <property type="project" value="UniProtKB-UniRule"/>
</dbReference>
<comment type="subcellular location">
    <subcellularLocation>
        <location evidence="3">Cytoplasm</location>
    </subcellularLocation>
</comment>
<dbReference type="InterPro" id="IPR029035">
    <property type="entry name" value="DHS-like_NAD/FAD-binding_dom"/>
</dbReference>
<dbReference type="GO" id="GO:0008270">
    <property type="term" value="F:zinc ion binding"/>
    <property type="evidence" value="ECO:0007669"/>
    <property type="project" value="UniProtKB-UniRule"/>
</dbReference>
<feature type="binding site" evidence="3">
    <location>
        <begin position="177"/>
        <end position="179"/>
    </location>
    <ligand>
        <name>NAD(+)</name>
        <dbReference type="ChEBI" id="CHEBI:57540"/>
    </ligand>
</feature>
<reference evidence="6 7" key="1">
    <citation type="submission" date="2019-09" db="EMBL/GenBank/DDBJ databases">
        <title>Isolation and complete genome sequencing of Methylocystis species.</title>
        <authorList>
            <person name="Rumah B.L."/>
            <person name="Stead C.E."/>
            <person name="Stevens B.C."/>
            <person name="Minton N.P."/>
            <person name="Grosse-Honebrink A."/>
            <person name="Zhang Y."/>
        </authorList>
    </citation>
    <scope>NUCLEOTIDE SEQUENCE [LARGE SCALE GENOMIC DNA]</scope>
    <source>
        <strain evidence="6 7">BRCS2</strain>
    </source>
</reference>
<dbReference type="KEGG" id="mpar:F7D14_09735"/>
<feature type="binding site" evidence="3">
    <location>
        <begin position="203"/>
        <end position="205"/>
    </location>
    <ligand>
        <name>NAD(+)</name>
        <dbReference type="ChEBI" id="CHEBI:57540"/>
    </ligand>
</feature>
<evidence type="ECO:0000313" key="7">
    <source>
        <dbReference type="Proteomes" id="UP000422569"/>
    </source>
</evidence>
<dbReference type="Pfam" id="PF02146">
    <property type="entry name" value="SIR2"/>
    <property type="match status" value="1"/>
</dbReference>
<dbReference type="PANTHER" id="PTHR11085:SF4">
    <property type="entry name" value="NAD-DEPENDENT PROTEIN DEACYLASE"/>
    <property type="match status" value="1"/>
</dbReference>
<evidence type="ECO:0000256" key="1">
    <source>
        <dbReference type="ARBA" id="ARBA00022679"/>
    </source>
</evidence>
<evidence type="ECO:0000256" key="4">
    <source>
        <dbReference type="PROSITE-ProRule" id="PRU00236"/>
    </source>
</evidence>
<comment type="domain">
    <text evidence="3">2 residues (Tyr-54 and Arg-57) present in a large hydrophobic pocket are probably involved in substrate specificity. They are important for desuccinylation activity, but dispensable for deacetylation activity.</text>
</comment>
<comment type="cofactor">
    <cofactor evidence="3">
        <name>Zn(2+)</name>
        <dbReference type="ChEBI" id="CHEBI:29105"/>
    </cofactor>
    <text evidence="3">Binds 1 zinc ion per subunit.</text>
</comment>
<dbReference type="GO" id="GO:0070403">
    <property type="term" value="F:NAD+ binding"/>
    <property type="evidence" value="ECO:0007669"/>
    <property type="project" value="UniProtKB-UniRule"/>
</dbReference>
<comment type="catalytic activity">
    <reaction evidence="3">
        <text>N(6)-acetyl-L-lysyl-[protein] + NAD(+) + H2O = 2''-O-acetyl-ADP-D-ribose + nicotinamide + L-lysyl-[protein]</text>
        <dbReference type="Rhea" id="RHEA:43636"/>
        <dbReference type="Rhea" id="RHEA-COMP:9752"/>
        <dbReference type="Rhea" id="RHEA-COMP:10731"/>
        <dbReference type="ChEBI" id="CHEBI:15377"/>
        <dbReference type="ChEBI" id="CHEBI:17154"/>
        <dbReference type="ChEBI" id="CHEBI:29969"/>
        <dbReference type="ChEBI" id="CHEBI:57540"/>
        <dbReference type="ChEBI" id="CHEBI:61930"/>
        <dbReference type="ChEBI" id="CHEBI:83767"/>
        <dbReference type="EC" id="2.3.1.286"/>
    </reaction>
</comment>
<proteinExistence type="inferred from homology"/>
<dbReference type="InterPro" id="IPR050134">
    <property type="entry name" value="NAD-dep_sirtuin_deacylases"/>
</dbReference>
<organism evidence="6 7">
    <name type="scientific">Methylocystis parvus</name>
    <dbReference type="NCBI Taxonomy" id="134"/>
    <lineage>
        <taxon>Bacteria</taxon>
        <taxon>Pseudomonadati</taxon>
        <taxon>Pseudomonadota</taxon>
        <taxon>Alphaproteobacteria</taxon>
        <taxon>Hyphomicrobiales</taxon>
        <taxon>Methylocystaceae</taxon>
        <taxon>Methylocystis</taxon>
    </lineage>
</organism>
<feature type="binding site" evidence="3">
    <location>
        <position position="54"/>
    </location>
    <ligand>
        <name>substrate</name>
    </ligand>
</feature>
<keyword evidence="1" id="KW-0808">Transferase</keyword>
<dbReference type="AlphaFoldDB" id="A0A6B8M482"/>
<dbReference type="SUPFAM" id="SSF52467">
    <property type="entry name" value="DHS-like NAD/FAD-binding domain"/>
    <property type="match status" value="1"/>
</dbReference>
<feature type="binding site" evidence="3 4">
    <location>
        <position position="137"/>
    </location>
    <ligand>
        <name>Zn(2+)</name>
        <dbReference type="ChEBI" id="CHEBI:29105"/>
    </ligand>
</feature>
<keyword evidence="3 4" id="KW-0862">Zinc</keyword>
<dbReference type="EC" id="2.3.1.286" evidence="3"/>
<dbReference type="InterPro" id="IPR003000">
    <property type="entry name" value="Sirtuin"/>
</dbReference>
<dbReference type="GO" id="GO:0036054">
    <property type="term" value="F:protein-malonyllysine demalonylase activity"/>
    <property type="evidence" value="ECO:0007669"/>
    <property type="project" value="InterPro"/>
</dbReference>
<accession>A0A6B8M482</accession>
<dbReference type="InterPro" id="IPR026591">
    <property type="entry name" value="Sirtuin_cat_small_dom_sf"/>
</dbReference>
<dbReference type="Proteomes" id="UP000422569">
    <property type="component" value="Chromosome"/>
</dbReference>
<feature type="binding site" evidence="3">
    <location>
        <position position="221"/>
    </location>
    <ligand>
        <name>NAD(+)</name>
        <dbReference type="ChEBI" id="CHEBI:57540"/>
    </ligand>
</feature>
<protein>
    <recommendedName>
        <fullName evidence="3">NAD-dependent protein deacylase</fullName>
        <ecNumber evidence="3">2.3.1.286</ecNumber>
    </recommendedName>
    <alternativeName>
        <fullName evidence="3">Regulatory protein SIR2 homolog</fullName>
    </alternativeName>
</protein>
<feature type="binding site" evidence="3 4">
    <location>
        <position position="121"/>
    </location>
    <ligand>
        <name>Zn(2+)</name>
        <dbReference type="ChEBI" id="CHEBI:29105"/>
    </ligand>
</feature>
<dbReference type="InterPro" id="IPR026590">
    <property type="entry name" value="Ssirtuin_cat_dom"/>
</dbReference>
<dbReference type="GO" id="GO:0017136">
    <property type="term" value="F:histone deacetylase activity, NAD-dependent"/>
    <property type="evidence" value="ECO:0007669"/>
    <property type="project" value="TreeGrafter"/>
</dbReference>
<dbReference type="Gene3D" id="3.30.1600.10">
    <property type="entry name" value="SIR2/SIRT2 'Small Domain"/>
    <property type="match status" value="1"/>
</dbReference>
<dbReference type="PANTHER" id="PTHR11085">
    <property type="entry name" value="NAD-DEPENDENT PROTEIN DEACYLASE SIRTUIN-5, MITOCHONDRIAL-RELATED"/>
    <property type="match status" value="1"/>
</dbReference>
<dbReference type="EMBL" id="CP044331">
    <property type="protein sequence ID" value="QGM97721.1"/>
    <property type="molecule type" value="Genomic_DNA"/>
</dbReference>
<dbReference type="HAMAP" id="MF_01121">
    <property type="entry name" value="Sirtuin_ClassIII"/>
    <property type="match status" value="1"/>
</dbReference>
<dbReference type="GO" id="GO:0005737">
    <property type="term" value="C:cytoplasm"/>
    <property type="evidence" value="ECO:0007669"/>
    <property type="project" value="UniProtKB-SubCell"/>
</dbReference>
<feature type="active site" description="Proton acceptor" evidence="3 4">
    <location>
        <position position="110"/>
    </location>
</feature>
<keyword evidence="7" id="KW-1185">Reference proteome</keyword>
<feature type="domain" description="Deacetylase sirtuin-type" evidence="5">
    <location>
        <begin position="1"/>
        <end position="235"/>
    </location>
</feature>
<comment type="caution">
    <text evidence="3">Lacks conserved residue(s) required for the propagation of feature annotation.</text>
</comment>
<keyword evidence="3 4" id="KW-0479">Metal-binding</keyword>
<feature type="binding site" evidence="3 4">
    <location>
        <position position="118"/>
    </location>
    <ligand>
        <name>Zn(2+)</name>
        <dbReference type="ChEBI" id="CHEBI:29105"/>
    </ligand>
</feature>
<feature type="binding site" evidence="3 4">
    <location>
        <position position="140"/>
    </location>
    <ligand>
        <name>Zn(2+)</name>
        <dbReference type="ChEBI" id="CHEBI:29105"/>
    </ligand>
</feature>
<evidence type="ECO:0000313" key="6">
    <source>
        <dbReference type="EMBL" id="QGM97721.1"/>
    </source>
</evidence>
<dbReference type="Gene3D" id="3.40.50.1220">
    <property type="entry name" value="TPP-binding domain"/>
    <property type="match status" value="1"/>
</dbReference>
<name>A0A6B8M482_9HYPH</name>
<sequence length="235" mass="25392">MRIFVLTGAGVSAESGLGTFRDKSGTGLWARFDPMKLATPEAFARDPAAVHEFYNFRRRNLLDARPNAAHLALARLQRELPAHGGAMTLVTQNIDDLHERGGARDVVHMHGELLKARCVTCRAIAAQRSDLTAESHCASCRRAGTLRPHVVWFGETPLFMEDICAALSDATLFVSIGTSGSVYPAAGFVSHARARGVRSCEINLMPSDNASVFDERRYGAASDVVPAWVSDVLGA</sequence>
<keyword evidence="2 3" id="KW-0520">NAD</keyword>